<dbReference type="AlphaFoldDB" id="A0A2N5RUR7"/>
<reference evidence="1 2" key="1">
    <citation type="submission" date="2017-11" db="EMBL/GenBank/DDBJ databases">
        <title>De novo assembly and phasing of dikaryotic genomes from two isolates of Puccinia coronata f. sp. avenae, the causal agent of oat crown rust.</title>
        <authorList>
            <person name="Miller M.E."/>
            <person name="Zhang Y."/>
            <person name="Omidvar V."/>
            <person name="Sperschneider J."/>
            <person name="Schwessinger B."/>
            <person name="Raley C."/>
            <person name="Palmer J.M."/>
            <person name="Garnica D."/>
            <person name="Upadhyaya N."/>
            <person name="Rathjen J."/>
            <person name="Taylor J.M."/>
            <person name="Park R.F."/>
            <person name="Dodds P.N."/>
            <person name="Hirsch C.D."/>
            <person name="Kianian S.F."/>
            <person name="Figueroa M."/>
        </authorList>
    </citation>
    <scope>NUCLEOTIDE SEQUENCE [LARGE SCALE GENOMIC DNA]</scope>
    <source>
        <strain evidence="1">12SD80</strain>
    </source>
</reference>
<dbReference type="EMBL" id="PGCI01001490">
    <property type="protein sequence ID" value="PLW04692.1"/>
    <property type="molecule type" value="Genomic_DNA"/>
</dbReference>
<sequence length="152" mass="16948">MDKALATGKDLRGGRIGPLVVEARNGAIRWGISGLRRECRESSVRRSPGDKGLNTIFHLEVLTRKTTCIKVSLGKLKTERETGGGRGGSYLSRMLPPITKGSAFVFDALLVKKNKIEHQSSEDFLLSWQHETKMAISRWVKCIDSYPYLVQS</sequence>
<evidence type="ECO:0000313" key="1">
    <source>
        <dbReference type="EMBL" id="PLW04692.1"/>
    </source>
</evidence>
<proteinExistence type="predicted"/>
<comment type="caution">
    <text evidence="1">The sequence shown here is derived from an EMBL/GenBank/DDBJ whole genome shotgun (WGS) entry which is preliminary data.</text>
</comment>
<evidence type="ECO:0000313" key="2">
    <source>
        <dbReference type="Proteomes" id="UP000235392"/>
    </source>
</evidence>
<gene>
    <name evidence="1" type="ORF">PCASD_26055</name>
</gene>
<name>A0A2N5RUR7_9BASI</name>
<protein>
    <submittedName>
        <fullName evidence="1">Uncharacterized protein</fullName>
    </submittedName>
</protein>
<accession>A0A2N5RUR7</accession>
<organism evidence="1 2">
    <name type="scientific">Puccinia coronata f. sp. avenae</name>
    <dbReference type="NCBI Taxonomy" id="200324"/>
    <lineage>
        <taxon>Eukaryota</taxon>
        <taxon>Fungi</taxon>
        <taxon>Dikarya</taxon>
        <taxon>Basidiomycota</taxon>
        <taxon>Pucciniomycotina</taxon>
        <taxon>Pucciniomycetes</taxon>
        <taxon>Pucciniales</taxon>
        <taxon>Pucciniaceae</taxon>
        <taxon>Puccinia</taxon>
    </lineage>
</organism>
<dbReference type="Proteomes" id="UP000235392">
    <property type="component" value="Unassembled WGS sequence"/>
</dbReference>